<evidence type="ECO:0000313" key="3">
    <source>
        <dbReference type="Proteomes" id="UP000095038"/>
    </source>
</evidence>
<keyword evidence="1" id="KW-1133">Transmembrane helix</keyword>
<dbReference type="RefSeq" id="XP_020049400.1">
    <property type="nucleotide sequence ID" value="XM_020188966.1"/>
</dbReference>
<keyword evidence="1" id="KW-0472">Membrane</keyword>
<organism evidence="2 3">
    <name type="scientific">Ascoidea rubescens DSM 1968</name>
    <dbReference type="NCBI Taxonomy" id="1344418"/>
    <lineage>
        <taxon>Eukaryota</taxon>
        <taxon>Fungi</taxon>
        <taxon>Dikarya</taxon>
        <taxon>Ascomycota</taxon>
        <taxon>Saccharomycotina</taxon>
        <taxon>Saccharomycetes</taxon>
        <taxon>Ascoideaceae</taxon>
        <taxon>Ascoidea</taxon>
    </lineage>
</organism>
<evidence type="ECO:0000256" key="1">
    <source>
        <dbReference type="SAM" id="Phobius"/>
    </source>
</evidence>
<keyword evidence="3" id="KW-1185">Reference proteome</keyword>
<dbReference type="EMBL" id="KV454476">
    <property type="protein sequence ID" value="ODV63093.1"/>
    <property type="molecule type" value="Genomic_DNA"/>
</dbReference>
<proteinExistence type="predicted"/>
<dbReference type="InParanoid" id="A0A1D2VNA9"/>
<feature type="transmembrane region" description="Helical" evidence="1">
    <location>
        <begin position="57"/>
        <end position="78"/>
    </location>
</feature>
<gene>
    <name evidence="2" type="ORF">ASCRUDRAFT_127085</name>
</gene>
<sequence>MTRYTIGSAQISILISLLLSLSPTTNLYHPHLLKTFVYLNIPYSKTLSSTCIPSQSIWLGLQPFPISPIFFWLLYLFAGGIKKL</sequence>
<dbReference type="AlphaFoldDB" id="A0A1D2VNA9"/>
<keyword evidence="1" id="KW-0812">Transmembrane</keyword>
<reference evidence="3" key="1">
    <citation type="submission" date="2016-05" db="EMBL/GenBank/DDBJ databases">
        <title>Comparative genomics of biotechnologically important yeasts.</title>
        <authorList>
            <consortium name="DOE Joint Genome Institute"/>
            <person name="Riley R."/>
            <person name="Haridas S."/>
            <person name="Wolfe K.H."/>
            <person name="Lopes M.R."/>
            <person name="Hittinger C.T."/>
            <person name="Goker M."/>
            <person name="Salamov A."/>
            <person name="Wisecaver J."/>
            <person name="Long T.M."/>
            <person name="Aerts A.L."/>
            <person name="Barry K."/>
            <person name="Choi C."/>
            <person name="Clum A."/>
            <person name="Coughlan A.Y."/>
            <person name="Deshpande S."/>
            <person name="Douglass A.P."/>
            <person name="Hanson S.J."/>
            <person name="Klenk H.-P."/>
            <person name="Labutti K."/>
            <person name="Lapidus A."/>
            <person name="Lindquist E."/>
            <person name="Lipzen A."/>
            <person name="Meier-Kolthoff J.P."/>
            <person name="Ohm R.A."/>
            <person name="Otillar R.P."/>
            <person name="Pangilinan J."/>
            <person name="Peng Y."/>
            <person name="Rokas A."/>
            <person name="Rosa C.A."/>
            <person name="Scheuner C."/>
            <person name="Sibirny A.A."/>
            <person name="Slot J.C."/>
            <person name="Stielow J.B."/>
            <person name="Sun H."/>
            <person name="Kurtzman C.P."/>
            <person name="Blackwell M."/>
            <person name="Grigoriev I.V."/>
            <person name="Jeffries T.W."/>
        </authorList>
    </citation>
    <scope>NUCLEOTIDE SEQUENCE [LARGE SCALE GENOMIC DNA]</scope>
    <source>
        <strain evidence="3">DSM 1968</strain>
    </source>
</reference>
<protein>
    <submittedName>
        <fullName evidence="2">Uncharacterized protein</fullName>
    </submittedName>
</protein>
<name>A0A1D2VNA9_9ASCO</name>
<evidence type="ECO:0000313" key="2">
    <source>
        <dbReference type="EMBL" id="ODV63093.1"/>
    </source>
</evidence>
<dbReference type="Proteomes" id="UP000095038">
    <property type="component" value="Unassembled WGS sequence"/>
</dbReference>
<dbReference type="GeneID" id="30962602"/>
<accession>A0A1D2VNA9</accession>